<dbReference type="PANTHER" id="PTHR47666:SF1">
    <property type="entry name" value="PROTEIN VASCULAR ASSOCIATED DEATH 1, CHLOROPLASTIC"/>
    <property type="match status" value="1"/>
</dbReference>
<sequence length="649" mass="73002">MAIVDSVIVETIEFTPPVMEPSPSKLASDVARESSYSSDSSFTTDTPDRSNDQFKSNGSPSRDLEPSPALLRSEEYRQLFRLPPEEVLVQDFNCACQENILLQGHMYLFVHCICFYSNIFGFETKKIIPFHEITSVKRAKTAGIFPNAIEIIAGGRKHFFASFLSRDEAFKLINDGWLQHSNGATTLAEQQIMLQESLSESSSHENGLVVIESVNSSKNLVDELKSIDRDGDASVADDSVPPPNIENDLSTTSAELQDIVEQVTEPAVNSVSSSSATAWSWKVENDDAPKITEDYTKVAESKFPIKVEEFFSMFFSDDALGFKESFHRQSGDKELRCSSWRPHDEFGNFRHVSFQHPLKILFGPKFGSCKEVQKFRVYRNSHLVIETSQQINDVPFGDCFRVEGIWDVVGENDGSKECCVLRVYVNVAFTKRTVWKGKIVQSTLEECREAYAIWINLAHELLKLKNLEKQEAASSAGMMNGEGHSKREAKSGEPSQRLHDAGDSIGAQKTSDSMDGDQRVGNFLEGNLINTTSIAPPLLEETMKKFGLFLKSQSLGSIIMALAFTVIILMQVSILVLLDRPQFVNMAPPMDYMSGGIGERSAELAWLERRMHHLKDEMLMVEARLERMRHEHAFLKTQLKDLEHLPKQR</sequence>
<dbReference type="FunFam" id="2.30.29.30:FF:000008">
    <property type="entry name" value="GRAM domain containing 1B"/>
    <property type="match status" value="1"/>
</dbReference>
<evidence type="ECO:0000313" key="10">
    <source>
        <dbReference type="Proteomes" id="UP000187406"/>
    </source>
</evidence>
<evidence type="ECO:0000313" key="9">
    <source>
        <dbReference type="EMBL" id="GAV82464.1"/>
    </source>
</evidence>
<feature type="domain" description="VASt" evidence="8">
    <location>
        <begin position="294"/>
        <end position="466"/>
    </location>
</feature>
<keyword evidence="2 7" id="KW-0812">Transmembrane</keyword>
<feature type="transmembrane region" description="Helical" evidence="7">
    <location>
        <begin position="555"/>
        <end position="578"/>
    </location>
</feature>
<keyword evidence="10" id="KW-1185">Reference proteome</keyword>
<dbReference type="PANTHER" id="PTHR47666">
    <property type="entry name" value="PROTEIN VASCULAR ASSOCIATED DEATH 1, CHLOROPLASTIC"/>
    <property type="match status" value="1"/>
</dbReference>
<evidence type="ECO:0000256" key="3">
    <source>
        <dbReference type="ARBA" id="ARBA00022989"/>
    </source>
</evidence>
<dbReference type="InterPro" id="IPR031968">
    <property type="entry name" value="VASt"/>
</dbReference>
<dbReference type="GO" id="GO:0043069">
    <property type="term" value="P:negative regulation of programmed cell death"/>
    <property type="evidence" value="ECO:0007669"/>
    <property type="project" value="TreeGrafter"/>
</dbReference>
<gene>
    <name evidence="9" type="ORF">CFOL_v3_25915</name>
</gene>
<dbReference type="PROSITE" id="PS51778">
    <property type="entry name" value="VAST"/>
    <property type="match status" value="1"/>
</dbReference>
<dbReference type="AlphaFoldDB" id="A0A1Q3CQD3"/>
<evidence type="ECO:0000259" key="8">
    <source>
        <dbReference type="PROSITE" id="PS51778"/>
    </source>
</evidence>
<evidence type="ECO:0000256" key="5">
    <source>
        <dbReference type="SAM" id="Coils"/>
    </source>
</evidence>
<evidence type="ECO:0000256" key="2">
    <source>
        <dbReference type="ARBA" id="ARBA00022692"/>
    </source>
</evidence>
<keyword evidence="4 7" id="KW-0472">Membrane</keyword>
<accession>A0A1Q3CQD3</accession>
<protein>
    <submittedName>
        <fullName evidence="9">GRAM domain-containing protein</fullName>
    </submittedName>
</protein>
<dbReference type="EMBL" id="BDDD01002643">
    <property type="protein sequence ID" value="GAV82464.1"/>
    <property type="molecule type" value="Genomic_DNA"/>
</dbReference>
<organism evidence="9 10">
    <name type="scientific">Cephalotus follicularis</name>
    <name type="common">Albany pitcher plant</name>
    <dbReference type="NCBI Taxonomy" id="3775"/>
    <lineage>
        <taxon>Eukaryota</taxon>
        <taxon>Viridiplantae</taxon>
        <taxon>Streptophyta</taxon>
        <taxon>Embryophyta</taxon>
        <taxon>Tracheophyta</taxon>
        <taxon>Spermatophyta</taxon>
        <taxon>Magnoliopsida</taxon>
        <taxon>eudicotyledons</taxon>
        <taxon>Gunneridae</taxon>
        <taxon>Pentapetalae</taxon>
        <taxon>rosids</taxon>
        <taxon>fabids</taxon>
        <taxon>Oxalidales</taxon>
        <taxon>Cephalotaceae</taxon>
        <taxon>Cephalotus</taxon>
    </lineage>
</organism>
<dbReference type="OrthoDB" id="2162691at2759"/>
<feature type="region of interest" description="Disordered" evidence="6">
    <location>
        <begin position="473"/>
        <end position="516"/>
    </location>
</feature>
<dbReference type="InterPro" id="IPR011993">
    <property type="entry name" value="PH-like_dom_sf"/>
</dbReference>
<dbReference type="InterPro" id="IPR004182">
    <property type="entry name" value="GRAM"/>
</dbReference>
<evidence type="ECO:0000256" key="6">
    <source>
        <dbReference type="SAM" id="MobiDB-lite"/>
    </source>
</evidence>
<dbReference type="STRING" id="3775.A0A1Q3CQD3"/>
<keyword evidence="3 7" id="KW-1133">Transmembrane helix</keyword>
<comment type="caution">
    <text evidence="9">The sequence shown here is derived from an EMBL/GenBank/DDBJ whole genome shotgun (WGS) entry which is preliminary data.</text>
</comment>
<evidence type="ECO:0000256" key="4">
    <source>
        <dbReference type="ARBA" id="ARBA00023136"/>
    </source>
</evidence>
<dbReference type="Proteomes" id="UP000187406">
    <property type="component" value="Unassembled WGS sequence"/>
</dbReference>
<feature type="coiled-coil region" evidence="5">
    <location>
        <begin position="611"/>
        <end position="645"/>
    </location>
</feature>
<dbReference type="CDD" id="cd13220">
    <property type="entry name" value="PH-GRAM_GRAMDC"/>
    <property type="match status" value="1"/>
</dbReference>
<dbReference type="Pfam" id="PF02893">
    <property type="entry name" value="GRAM"/>
    <property type="match status" value="1"/>
</dbReference>
<evidence type="ECO:0000256" key="1">
    <source>
        <dbReference type="ARBA" id="ARBA00004167"/>
    </source>
</evidence>
<name>A0A1Q3CQD3_CEPFO</name>
<keyword evidence="5" id="KW-0175">Coiled coil</keyword>
<feature type="compositionally biased region" description="Low complexity" evidence="6">
    <location>
        <begin position="34"/>
        <end position="45"/>
    </location>
</feature>
<reference evidence="10" key="1">
    <citation type="submission" date="2016-04" db="EMBL/GenBank/DDBJ databases">
        <title>Cephalotus genome sequencing.</title>
        <authorList>
            <person name="Fukushima K."/>
            <person name="Hasebe M."/>
            <person name="Fang X."/>
        </authorList>
    </citation>
    <scope>NUCLEOTIDE SEQUENCE [LARGE SCALE GENOMIC DNA]</scope>
    <source>
        <strain evidence="10">cv. St1</strain>
    </source>
</reference>
<dbReference type="InParanoid" id="A0A1Q3CQD3"/>
<dbReference type="Gene3D" id="2.30.29.30">
    <property type="entry name" value="Pleckstrin-homology domain (PH domain)/Phosphotyrosine-binding domain (PTB)"/>
    <property type="match status" value="1"/>
</dbReference>
<feature type="compositionally biased region" description="Basic and acidic residues" evidence="6">
    <location>
        <begin position="483"/>
        <end position="502"/>
    </location>
</feature>
<feature type="region of interest" description="Disordered" evidence="6">
    <location>
        <begin position="17"/>
        <end position="67"/>
    </location>
</feature>
<dbReference type="Pfam" id="PF16016">
    <property type="entry name" value="VASt"/>
    <property type="match status" value="1"/>
</dbReference>
<comment type="subcellular location">
    <subcellularLocation>
        <location evidence="1">Membrane</location>
        <topology evidence="1">Single-pass membrane protein</topology>
    </subcellularLocation>
</comment>
<dbReference type="FunCoup" id="A0A1Q3CQD3">
    <property type="interactions" value="874"/>
</dbReference>
<evidence type="ECO:0000256" key="7">
    <source>
        <dbReference type="SAM" id="Phobius"/>
    </source>
</evidence>
<dbReference type="GO" id="GO:0016020">
    <property type="term" value="C:membrane"/>
    <property type="evidence" value="ECO:0007669"/>
    <property type="project" value="UniProtKB-SubCell"/>
</dbReference>
<proteinExistence type="predicted"/>
<dbReference type="SMART" id="SM00568">
    <property type="entry name" value="GRAM"/>
    <property type="match status" value="1"/>
</dbReference>